<dbReference type="HAMAP" id="MF_00283">
    <property type="entry name" value="Phe_tRNA_synth_beta1"/>
    <property type="match status" value="1"/>
</dbReference>
<evidence type="ECO:0000313" key="21">
    <source>
        <dbReference type="Proteomes" id="UP000503399"/>
    </source>
</evidence>
<evidence type="ECO:0000256" key="6">
    <source>
        <dbReference type="ARBA" id="ARBA00022598"/>
    </source>
</evidence>
<comment type="similarity">
    <text evidence="2 15">Belongs to the phenylalanyl-tRNA synthetase beta subunit family. Type 1 subfamily.</text>
</comment>
<gene>
    <name evidence="15 20" type="primary">pheT</name>
    <name evidence="20" type="ORF">R50_0904</name>
</gene>
<evidence type="ECO:0000259" key="19">
    <source>
        <dbReference type="PROSITE" id="PS51483"/>
    </source>
</evidence>
<dbReference type="InterPro" id="IPR009061">
    <property type="entry name" value="DNA-bd_dom_put_sf"/>
</dbReference>
<dbReference type="Pfam" id="PF01588">
    <property type="entry name" value="tRNA_bind"/>
    <property type="match status" value="1"/>
</dbReference>
<dbReference type="KEGG" id="hfv:R50_0904"/>
<dbReference type="SMART" id="SM00896">
    <property type="entry name" value="FDX-ACB"/>
    <property type="match status" value="1"/>
</dbReference>
<feature type="binding site" evidence="15">
    <location>
        <position position="450"/>
    </location>
    <ligand>
        <name>Mg(2+)</name>
        <dbReference type="ChEBI" id="CHEBI:18420"/>
        <note>shared with alpha subunit</note>
    </ligand>
</feature>
<evidence type="ECO:0000256" key="1">
    <source>
        <dbReference type="ARBA" id="ARBA00004496"/>
    </source>
</evidence>
<keyword evidence="6 15" id="KW-0436">Ligase</keyword>
<evidence type="ECO:0000256" key="7">
    <source>
        <dbReference type="ARBA" id="ARBA00022723"/>
    </source>
</evidence>
<dbReference type="GO" id="GO:0006432">
    <property type="term" value="P:phenylalanyl-tRNA aminoacylation"/>
    <property type="evidence" value="ECO:0007669"/>
    <property type="project" value="UniProtKB-UniRule"/>
</dbReference>
<comment type="caution">
    <text evidence="15">Lacks conserved residue(s) required for the propagation of feature annotation.</text>
</comment>
<feature type="binding site" evidence="15">
    <location>
        <position position="453"/>
    </location>
    <ligand>
        <name>Mg(2+)</name>
        <dbReference type="ChEBI" id="CHEBI:18420"/>
        <note>shared with alpha subunit</note>
    </ligand>
</feature>
<evidence type="ECO:0000256" key="14">
    <source>
        <dbReference type="ARBA" id="ARBA00049255"/>
    </source>
</evidence>
<keyword evidence="4 15" id="KW-0963">Cytoplasm</keyword>
<dbReference type="Pfam" id="PF03484">
    <property type="entry name" value="B5"/>
    <property type="match status" value="1"/>
</dbReference>
<keyword evidence="11 16" id="KW-0694">RNA-binding</keyword>
<dbReference type="GO" id="GO:0009328">
    <property type="term" value="C:phenylalanine-tRNA ligase complex"/>
    <property type="evidence" value="ECO:0007669"/>
    <property type="project" value="TreeGrafter"/>
</dbReference>
<keyword evidence="21" id="KW-1185">Reference proteome</keyword>
<keyword evidence="5 16" id="KW-0820">tRNA-binding</keyword>
<evidence type="ECO:0000256" key="10">
    <source>
        <dbReference type="ARBA" id="ARBA00022842"/>
    </source>
</evidence>
<dbReference type="InterPro" id="IPR020825">
    <property type="entry name" value="Phe-tRNA_synthase-like_B3/B4"/>
</dbReference>
<dbReference type="PROSITE" id="PS51447">
    <property type="entry name" value="FDX_ACB"/>
    <property type="match status" value="1"/>
</dbReference>
<dbReference type="InterPro" id="IPR005146">
    <property type="entry name" value="B3/B4_tRNA-bd"/>
</dbReference>
<dbReference type="Gene3D" id="3.30.70.380">
    <property type="entry name" value="Ferrodoxin-fold anticodon-binding domain"/>
    <property type="match status" value="1"/>
</dbReference>
<dbReference type="PANTHER" id="PTHR10947">
    <property type="entry name" value="PHENYLALANYL-TRNA SYNTHETASE BETA CHAIN AND LEUCINE-RICH REPEAT-CONTAINING PROTEIN 47"/>
    <property type="match status" value="1"/>
</dbReference>
<dbReference type="Gene3D" id="3.50.40.10">
    <property type="entry name" value="Phenylalanyl-trna Synthetase, Chain B, domain 3"/>
    <property type="match status" value="1"/>
</dbReference>
<dbReference type="InterPro" id="IPR002547">
    <property type="entry name" value="tRNA-bd_dom"/>
</dbReference>
<evidence type="ECO:0000256" key="2">
    <source>
        <dbReference type="ARBA" id="ARBA00008653"/>
    </source>
</evidence>
<evidence type="ECO:0000256" key="13">
    <source>
        <dbReference type="ARBA" id="ARBA00023146"/>
    </source>
</evidence>
<dbReference type="Gene3D" id="3.30.56.10">
    <property type="match status" value="2"/>
</dbReference>
<reference evidence="20 21" key="1">
    <citation type="submission" date="2020-02" db="EMBL/GenBank/DDBJ databases">
        <authorList>
            <person name="Hogendoorn C."/>
        </authorList>
    </citation>
    <scope>NUCLEOTIDE SEQUENCE [LARGE SCALE GENOMIC DNA]</scope>
    <source>
        <strain evidence="20">R501</strain>
    </source>
</reference>
<evidence type="ECO:0000256" key="15">
    <source>
        <dbReference type="HAMAP-Rule" id="MF_00283"/>
    </source>
</evidence>
<dbReference type="SUPFAM" id="SSF54991">
    <property type="entry name" value="Anticodon-binding domain of PheRS"/>
    <property type="match status" value="1"/>
</dbReference>
<dbReference type="SMART" id="SM00873">
    <property type="entry name" value="B3_4"/>
    <property type="match status" value="1"/>
</dbReference>
<dbReference type="InterPro" id="IPR036690">
    <property type="entry name" value="Fdx_antiC-bd_sf"/>
</dbReference>
<sequence>MKLSYRWLARHLPDLPAPEVLAGDLTRLGLEVDRYGTWGEELGSIRLVEVLARRPHPGADHLAVVTVDDGRNRVEVVTGARDGLPGQRVWWAPPGTRLPDGRTIGPATLRGVVSQGMLLSAAEAGFQAPGELWVHAGPEPPGTTLLELLGGPDTVYELELTPNLAAYAQSVQGVARELAALYGRPLPPEPPAFPGWGEGGPLAVEVEDPTACPLYTLVEWRVAGEDPAPLWMQALLRAVGQRPLGGVVDLTNFVLFGWGQPLHAFDADAVELPVRVCRARPGERLVTLDGVERVLDPADLVIADAGRVLGLAGVMGGLDSGVRPGTRRIYLESAHFAAPVVFRTLKRHDLASEAALRFGKGSDPALAPAGPALVAAYAGGLLEPTGRSARVGRVPEPPAVPWHPGRIRALLGVNWDDRRLEEALGRLGFRVSGGMVHAPSWRREVTGSHDLAEDVARLEGYEAVGERLPVGPTVLGARDAAWVRADRVRDLAAAAGYQELLTPSYTGPDAPADPVGGPEALAPIRIVNPLRDRESWLRTGLLATLREAWLYNRDRDVEPQPVFEVAPVYGRPGGGEAVAEPLTLAALLPLAAPEAWPGTGSLYQLKGLVELVAERLGWAVAFGPLEAEHPWFHPGRSLAILGPDGRRQGLLGELRAEFWAPARMRGRVAGLEWRLPLAVEPALPVIRHAPRFPAVVRDLSFVVPEESGWAEWEAVLAAARPPRLEAWRLMDRFRGGFGLSFTVRFTFRAPDRTLTDAEVDGDMARLMAALEVRGARVRGAST</sequence>
<dbReference type="Proteomes" id="UP000503399">
    <property type="component" value="Chromosome"/>
</dbReference>
<dbReference type="PANTHER" id="PTHR10947:SF0">
    <property type="entry name" value="PHENYLALANINE--TRNA LIGASE BETA SUBUNIT"/>
    <property type="match status" value="1"/>
</dbReference>
<dbReference type="GO" id="GO:0005524">
    <property type="term" value="F:ATP binding"/>
    <property type="evidence" value="ECO:0007669"/>
    <property type="project" value="UniProtKB-UniRule"/>
</dbReference>
<dbReference type="InterPro" id="IPR041616">
    <property type="entry name" value="PheRS_beta_core"/>
</dbReference>
<dbReference type="CDD" id="cd02796">
    <property type="entry name" value="tRNA_bind_bactPheRS"/>
    <property type="match status" value="1"/>
</dbReference>
<organism evidence="20 21">
    <name type="scientific">Candidatus Hydrogenisulfobacillus filiaventi</name>
    <dbReference type="NCBI Taxonomy" id="2707344"/>
    <lineage>
        <taxon>Bacteria</taxon>
        <taxon>Bacillati</taxon>
        <taxon>Bacillota</taxon>
        <taxon>Clostridia</taxon>
        <taxon>Eubacteriales</taxon>
        <taxon>Clostridiales Family XVII. Incertae Sedis</taxon>
        <taxon>Candidatus Hydrogenisulfobacillus</taxon>
    </lineage>
</organism>
<dbReference type="InterPro" id="IPR005147">
    <property type="entry name" value="tRNA_synthase_B5-dom"/>
</dbReference>
<dbReference type="SUPFAM" id="SSF55681">
    <property type="entry name" value="Class II aaRS and biotin synthetases"/>
    <property type="match status" value="1"/>
</dbReference>
<name>A0A6F8ZFH0_9FIRM</name>
<dbReference type="PROSITE" id="PS50886">
    <property type="entry name" value="TRBD"/>
    <property type="match status" value="1"/>
</dbReference>
<dbReference type="NCBIfam" id="TIGR00472">
    <property type="entry name" value="pheT_bact"/>
    <property type="match status" value="1"/>
</dbReference>
<evidence type="ECO:0000259" key="18">
    <source>
        <dbReference type="PROSITE" id="PS51447"/>
    </source>
</evidence>
<evidence type="ECO:0000256" key="5">
    <source>
        <dbReference type="ARBA" id="ARBA00022555"/>
    </source>
</evidence>
<feature type="binding site" evidence="15">
    <location>
        <position position="454"/>
    </location>
    <ligand>
        <name>Mg(2+)</name>
        <dbReference type="ChEBI" id="CHEBI:18420"/>
        <note>shared with alpha subunit</note>
    </ligand>
</feature>
<dbReference type="InterPro" id="IPR004532">
    <property type="entry name" value="Phe-tRNA-ligase_IIc_bsu_bact"/>
</dbReference>
<evidence type="ECO:0000256" key="9">
    <source>
        <dbReference type="ARBA" id="ARBA00022840"/>
    </source>
</evidence>
<dbReference type="Gene3D" id="3.30.930.10">
    <property type="entry name" value="Bira Bifunctional Protein, Domain 2"/>
    <property type="match status" value="1"/>
</dbReference>
<dbReference type="Pfam" id="PF03483">
    <property type="entry name" value="B3_4"/>
    <property type="match status" value="1"/>
</dbReference>
<dbReference type="Pfam" id="PF03147">
    <property type="entry name" value="FDX-ACB"/>
    <property type="match status" value="1"/>
</dbReference>
<dbReference type="InterPro" id="IPR045060">
    <property type="entry name" value="Phe-tRNA-ligase_IIc_bsu"/>
</dbReference>
<dbReference type="GO" id="GO:0004826">
    <property type="term" value="F:phenylalanine-tRNA ligase activity"/>
    <property type="evidence" value="ECO:0007669"/>
    <property type="project" value="UniProtKB-UniRule"/>
</dbReference>
<proteinExistence type="inferred from homology"/>
<dbReference type="InterPro" id="IPR033714">
    <property type="entry name" value="tRNA_bind_bactPheRS"/>
</dbReference>
<keyword evidence="9 15" id="KW-0067">ATP-binding</keyword>
<comment type="cofactor">
    <cofactor evidence="15">
        <name>Mg(2+)</name>
        <dbReference type="ChEBI" id="CHEBI:18420"/>
    </cofactor>
    <text evidence="15">Binds 2 magnesium ions per tetramer.</text>
</comment>
<dbReference type="SMART" id="SM00874">
    <property type="entry name" value="B5"/>
    <property type="match status" value="1"/>
</dbReference>
<comment type="subcellular location">
    <subcellularLocation>
        <location evidence="1 15">Cytoplasm</location>
    </subcellularLocation>
</comment>
<evidence type="ECO:0000256" key="12">
    <source>
        <dbReference type="ARBA" id="ARBA00022917"/>
    </source>
</evidence>
<dbReference type="Gene3D" id="2.40.50.140">
    <property type="entry name" value="Nucleic acid-binding proteins"/>
    <property type="match status" value="1"/>
</dbReference>
<dbReference type="InterPro" id="IPR005121">
    <property type="entry name" value="Fdx_antiC-bd"/>
</dbReference>
<evidence type="ECO:0000259" key="17">
    <source>
        <dbReference type="PROSITE" id="PS50886"/>
    </source>
</evidence>
<dbReference type="SUPFAM" id="SSF46955">
    <property type="entry name" value="Putative DNA-binding domain"/>
    <property type="match status" value="1"/>
</dbReference>
<dbReference type="EMBL" id="LR778114">
    <property type="protein sequence ID" value="CAB1128410.1"/>
    <property type="molecule type" value="Genomic_DNA"/>
</dbReference>
<dbReference type="GO" id="GO:0000049">
    <property type="term" value="F:tRNA binding"/>
    <property type="evidence" value="ECO:0007669"/>
    <property type="project" value="UniProtKB-UniRule"/>
</dbReference>
<accession>A0A6F8ZFH0</accession>
<keyword evidence="7 15" id="KW-0479">Metal-binding</keyword>
<feature type="domain" description="TRNA-binding" evidence="17">
    <location>
        <begin position="39"/>
        <end position="146"/>
    </location>
</feature>
<evidence type="ECO:0000256" key="16">
    <source>
        <dbReference type="PROSITE-ProRule" id="PRU00209"/>
    </source>
</evidence>
<keyword evidence="12 15" id="KW-0648">Protein biosynthesis</keyword>
<evidence type="ECO:0000256" key="4">
    <source>
        <dbReference type="ARBA" id="ARBA00022490"/>
    </source>
</evidence>
<dbReference type="PROSITE" id="PS51483">
    <property type="entry name" value="B5"/>
    <property type="match status" value="1"/>
</dbReference>
<keyword evidence="8 15" id="KW-0547">Nucleotide-binding</keyword>
<keyword evidence="13 15" id="KW-0030">Aminoacyl-tRNA synthetase</keyword>
<evidence type="ECO:0000256" key="3">
    <source>
        <dbReference type="ARBA" id="ARBA00011209"/>
    </source>
</evidence>
<feature type="domain" description="FDX-ACB" evidence="18">
    <location>
        <begin position="690"/>
        <end position="778"/>
    </location>
</feature>
<protein>
    <recommendedName>
        <fullName evidence="15">Phenylalanine--tRNA ligase beta subunit</fullName>
        <ecNumber evidence="15">6.1.1.20</ecNumber>
    </recommendedName>
    <alternativeName>
        <fullName evidence="15">Phenylalanyl-tRNA synthetase beta subunit</fullName>
        <shortName evidence="15">PheRS</shortName>
    </alternativeName>
</protein>
<dbReference type="InterPro" id="IPR012340">
    <property type="entry name" value="NA-bd_OB-fold"/>
</dbReference>
<dbReference type="InterPro" id="IPR045864">
    <property type="entry name" value="aa-tRNA-synth_II/BPL/LPL"/>
</dbReference>
<dbReference type="AlphaFoldDB" id="A0A6F8ZFH0"/>
<comment type="subunit">
    <text evidence="3 15">Tetramer of two alpha and two beta subunits.</text>
</comment>
<dbReference type="SUPFAM" id="SSF56037">
    <property type="entry name" value="PheT/TilS domain"/>
    <property type="match status" value="1"/>
</dbReference>
<evidence type="ECO:0000256" key="8">
    <source>
        <dbReference type="ARBA" id="ARBA00022741"/>
    </source>
</evidence>
<evidence type="ECO:0000256" key="11">
    <source>
        <dbReference type="ARBA" id="ARBA00022884"/>
    </source>
</evidence>
<dbReference type="GO" id="GO:0000287">
    <property type="term" value="F:magnesium ion binding"/>
    <property type="evidence" value="ECO:0007669"/>
    <property type="project" value="UniProtKB-UniRule"/>
</dbReference>
<dbReference type="SUPFAM" id="SSF50249">
    <property type="entry name" value="Nucleic acid-binding proteins"/>
    <property type="match status" value="1"/>
</dbReference>
<dbReference type="GO" id="GO:0140096">
    <property type="term" value="F:catalytic activity, acting on a protein"/>
    <property type="evidence" value="ECO:0007669"/>
    <property type="project" value="UniProtKB-ARBA"/>
</dbReference>
<feature type="domain" description="B5" evidence="19">
    <location>
        <begin position="395"/>
        <end position="466"/>
    </location>
</feature>
<evidence type="ECO:0000313" key="20">
    <source>
        <dbReference type="EMBL" id="CAB1128410.1"/>
    </source>
</evidence>
<dbReference type="GO" id="GO:0016740">
    <property type="term" value="F:transferase activity"/>
    <property type="evidence" value="ECO:0007669"/>
    <property type="project" value="UniProtKB-ARBA"/>
</dbReference>
<keyword evidence="10 15" id="KW-0460">Magnesium</keyword>
<comment type="catalytic activity">
    <reaction evidence="14 15">
        <text>tRNA(Phe) + L-phenylalanine + ATP = L-phenylalanyl-tRNA(Phe) + AMP + diphosphate + H(+)</text>
        <dbReference type="Rhea" id="RHEA:19413"/>
        <dbReference type="Rhea" id="RHEA-COMP:9668"/>
        <dbReference type="Rhea" id="RHEA-COMP:9699"/>
        <dbReference type="ChEBI" id="CHEBI:15378"/>
        <dbReference type="ChEBI" id="CHEBI:30616"/>
        <dbReference type="ChEBI" id="CHEBI:33019"/>
        <dbReference type="ChEBI" id="CHEBI:58095"/>
        <dbReference type="ChEBI" id="CHEBI:78442"/>
        <dbReference type="ChEBI" id="CHEBI:78531"/>
        <dbReference type="ChEBI" id="CHEBI:456215"/>
        <dbReference type="EC" id="6.1.1.20"/>
    </reaction>
</comment>
<dbReference type="EC" id="6.1.1.20" evidence="15"/>
<dbReference type="Pfam" id="PF17759">
    <property type="entry name" value="tRNA_synthFbeta"/>
    <property type="match status" value="1"/>
</dbReference>